<feature type="transmembrane region" description="Helical" evidence="2">
    <location>
        <begin position="138"/>
        <end position="157"/>
    </location>
</feature>
<evidence type="ECO:0000313" key="3">
    <source>
        <dbReference type="EMBL" id="KAE8343559.1"/>
    </source>
</evidence>
<dbReference type="EMBL" id="ML737128">
    <property type="protein sequence ID" value="KAE8343559.1"/>
    <property type="molecule type" value="Genomic_DNA"/>
</dbReference>
<reference evidence="3" key="1">
    <citation type="submission" date="2019-04" db="EMBL/GenBank/DDBJ databases">
        <title>Friends and foes A comparative genomics study of 23 Aspergillus species from section Flavi.</title>
        <authorList>
            <consortium name="DOE Joint Genome Institute"/>
            <person name="Kjaerbolling I."/>
            <person name="Vesth T."/>
            <person name="Frisvad J.C."/>
            <person name="Nybo J.L."/>
            <person name="Theobald S."/>
            <person name="Kildgaard S."/>
            <person name="Isbrandt T."/>
            <person name="Kuo A."/>
            <person name="Sato A."/>
            <person name="Lyhne E.K."/>
            <person name="Kogle M.E."/>
            <person name="Wiebenga A."/>
            <person name="Kun R.S."/>
            <person name="Lubbers R.J."/>
            <person name="Makela M.R."/>
            <person name="Barry K."/>
            <person name="Chovatia M."/>
            <person name="Clum A."/>
            <person name="Daum C."/>
            <person name="Haridas S."/>
            <person name="He G."/>
            <person name="LaButti K."/>
            <person name="Lipzen A."/>
            <person name="Mondo S."/>
            <person name="Riley R."/>
            <person name="Salamov A."/>
            <person name="Simmons B.A."/>
            <person name="Magnuson J.K."/>
            <person name="Henrissat B."/>
            <person name="Mortensen U.H."/>
            <person name="Larsen T.O."/>
            <person name="Devries R.P."/>
            <person name="Grigoriev I.V."/>
            <person name="Machida M."/>
            <person name="Baker S.E."/>
            <person name="Andersen M.R."/>
        </authorList>
    </citation>
    <scope>NUCLEOTIDE SEQUENCE</scope>
    <source>
        <strain evidence="3">CBS 117612</strain>
    </source>
</reference>
<accession>A0A5N6YGI5</accession>
<keyword evidence="2" id="KW-1133">Transmembrane helix</keyword>
<organism evidence="3">
    <name type="scientific">Aspergillus arachidicola</name>
    <dbReference type="NCBI Taxonomy" id="656916"/>
    <lineage>
        <taxon>Eukaryota</taxon>
        <taxon>Fungi</taxon>
        <taxon>Dikarya</taxon>
        <taxon>Ascomycota</taxon>
        <taxon>Pezizomycotina</taxon>
        <taxon>Eurotiomycetes</taxon>
        <taxon>Eurotiomycetidae</taxon>
        <taxon>Eurotiales</taxon>
        <taxon>Aspergillaceae</taxon>
        <taxon>Aspergillus</taxon>
        <taxon>Aspergillus subgen. Circumdati</taxon>
    </lineage>
</organism>
<gene>
    <name evidence="3" type="ORF">BDV24DRAFT_128527</name>
</gene>
<feature type="transmembrane region" description="Helical" evidence="2">
    <location>
        <begin position="177"/>
        <end position="195"/>
    </location>
</feature>
<evidence type="ECO:0000256" key="1">
    <source>
        <dbReference type="SAM" id="MobiDB-lite"/>
    </source>
</evidence>
<feature type="non-terminal residue" evidence="3">
    <location>
        <position position="221"/>
    </location>
</feature>
<dbReference type="Proteomes" id="UP000325558">
    <property type="component" value="Unassembled WGS sequence"/>
</dbReference>
<dbReference type="AlphaFoldDB" id="A0A5N6YGI5"/>
<keyword evidence="2" id="KW-0472">Membrane</keyword>
<evidence type="ECO:0000256" key="2">
    <source>
        <dbReference type="SAM" id="Phobius"/>
    </source>
</evidence>
<feature type="compositionally biased region" description="Basic and acidic residues" evidence="1">
    <location>
        <begin position="96"/>
        <end position="108"/>
    </location>
</feature>
<keyword evidence="2" id="KW-0812">Transmembrane</keyword>
<feature type="region of interest" description="Disordered" evidence="1">
    <location>
        <begin position="93"/>
        <end position="127"/>
    </location>
</feature>
<name>A0A5N6YGI5_9EURO</name>
<proteinExistence type="predicted"/>
<sequence length="221" mass="26128">MINDTSIDRTRPVECCRPIKSSSETQWSPLNECFPVWWSTLNKLSYCGGRSMLRLGKGSVFDRHLERVITSEKKTRTKSKITVLFALHNTSMETKPQPEKAQKKEKIQQVDQLRYGSDREERKNPRPISQKRGHIRDLIYYFFYFFLFFYSYASNYFLVYSCDKAELSFGSGLVLEVFLFFGWVHVWIIPFPAWWPSLRPGMHGRWGMEGGKLTRLSYHLR</sequence>
<protein>
    <submittedName>
        <fullName evidence="3">Uncharacterized protein</fullName>
    </submittedName>
</protein>